<dbReference type="PANTHER" id="PTHR35936">
    <property type="entry name" value="MEMBRANE-BOUND LYTIC MUREIN TRANSGLYCOSYLASE F"/>
    <property type="match status" value="1"/>
</dbReference>
<gene>
    <name evidence="4" type="ORF">STRUR_1297</name>
</gene>
<feature type="chain" id="PRO_5039052970" evidence="2">
    <location>
        <begin position="25"/>
        <end position="104"/>
    </location>
</feature>
<dbReference type="InterPro" id="IPR001638">
    <property type="entry name" value="Solute-binding_3/MltF_N"/>
</dbReference>
<dbReference type="STRING" id="764291.STRUR_1297"/>
<dbReference type="PANTHER" id="PTHR35936:SF34">
    <property type="entry name" value="ABC TRANSPORTER EXTRACELLULAR-BINDING PROTEIN YCKB-RELATED"/>
    <property type="match status" value="1"/>
</dbReference>
<comment type="caution">
    <text evidence="4">The sequence shown here is derived from an EMBL/GenBank/DDBJ whole genome shotgun (WGS) entry which is preliminary data.</text>
</comment>
<dbReference type="EMBL" id="AEUZ02000001">
    <property type="protein sequence ID" value="EHJ55767.1"/>
    <property type="molecule type" value="Genomic_DNA"/>
</dbReference>
<keyword evidence="1 2" id="KW-0732">Signal</keyword>
<organism evidence="4 5">
    <name type="scientific">Streptococcus urinalis 2285-97</name>
    <dbReference type="NCBI Taxonomy" id="764291"/>
    <lineage>
        <taxon>Bacteria</taxon>
        <taxon>Bacillati</taxon>
        <taxon>Bacillota</taxon>
        <taxon>Bacilli</taxon>
        <taxon>Lactobacillales</taxon>
        <taxon>Streptococcaceae</taxon>
        <taxon>Streptococcus</taxon>
    </lineage>
</organism>
<name>G5KGH8_9STRE</name>
<keyword evidence="5" id="KW-1185">Reference proteome</keyword>
<dbReference type="Pfam" id="PF00497">
    <property type="entry name" value="SBP_bac_3"/>
    <property type="match status" value="1"/>
</dbReference>
<dbReference type="SUPFAM" id="SSF53850">
    <property type="entry name" value="Periplasmic binding protein-like II"/>
    <property type="match status" value="1"/>
</dbReference>
<evidence type="ECO:0000256" key="1">
    <source>
        <dbReference type="ARBA" id="ARBA00022729"/>
    </source>
</evidence>
<dbReference type="PROSITE" id="PS51257">
    <property type="entry name" value="PROKAR_LIPOPROTEIN"/>
    <property type="match status" value="1"/>
</dbReference>
<dbReference type="Gene3D" id="3.40.190.10">
    <property type="entry name" value="Periplasmic binding protein-like II"/>
    <property type="match status" value="1"/>
</dbReference>
<evidence type="ECO:0000313" key="4">
    <source>
        <dbReference type="EMBL" id="EHJ55767.1"/>
    </source>
</evidence>
<proteinExistence type="predicted"/>
<protein>
    <submittedName>
        <fullName evidence="4">ABC transporter, substrate-binding protein, family 3 domain protein</fullName>
    </submittedName>
</protein>
<dbReference type="AlphaFoldDB" id="G5KGH8"/>
<dbReference type="Proteomes" id="UP000005388">
    <property type="component" value="Unassembled WGS sequence"/>
</dbReference>
<feature type="domain" description="Solute-binding protein family 3/N-terminal" evidence="3">
    <location>
        <begin position="45"/>
        <end position="102"/>
    </location>
</feature>
<evidence type="ECO:0000259" key="3">
    <source>
        <dbReference type="Pfam" id="PF00497"/>
    </source>
</evidence>
<sequence>MKKFKGFIKITVFIALLSFLTACSSSEAKKAQSDQWKTYTSKKTITLGFDNTFVPMGFKDVHGKNSGFDVDLAKAVFKQYGIKVKFQPINWDLKETELKNGKMI</sequence>
<evidence type="ECO:0000313" key="5">
    <source>
        <dbReference type="Proteomes" id="UP000005388"/>
    </source>
</evidence>
<evidence type="ECO:0000256" key="2">
    <source>
        <dbReference type="SAM" id="SignalP"/>
    </source>
</evidence>
<dbReference type="eggNOG" id="COG0834">
    <property type="taxonomic scope" value="Bacteria"/>
</dbReference>
<feature type="signal peptide" evidence="2">
    <location>
        <begin position="1"/>
        <end position="24"/>
    </location>
</feature>
<reference evidence="4 5" key="1">
    <citation type="journal article" date="2014" name="Int. J. Syst. Evol. Microbiol.">
        <title>Phylogenomics and the dynamic genome evolution of the genus Streptococcus.</title>
        <authorList>
            <consortium name="The Broad Institute Genome Sequencing Platform"/>
            <person name="Richards V.P."/>
            <person name="Palmer S.R."/>
            <person name="Pavinski Bitar P.D."/>
            <person name="Qin X."/>
            <person name="Weinstock G.M."/>
            <person name="Highlander S.K."/>
            <person name="Town C.D."/>
            <person name="Burne R.A."/>
            <person name="Stanhope M.J."/>
        </authorList>
    </citation>
    <scope>NUCLEOTIDE SEQUENCE [LARGE SCALE GENOMIC DNA]</scope>
    <source>
        <strain evidence="4 5">2285-97</strain>
    </source>
</reference>
<accession>G5KGH8</accession>